<dbReference type="Proteomes" id="UP000320333">
    <property type="component" value="Unassembled WGS sequence"/>
</dbReference>
<reference evidence="1 2" key="1">
    <citation type="journal article" date="2019" name="Sci. Rep.">
        <title>Comparative genomics of chytrid fungi reveal insights into the obligate biotrophic and pathogenic lifestyle of Synchytrium endobioticum.</title>
        <authorList>
            <person name="van de Vossenberg B.T.L.H."/>
            <person name="Warris S."/>
            <person name="Nguyen H.D.T."/>
            <person name="van Gent-Pelzer M.P.E."/>
            <person name="Joly D.L."/>
            <person name="van de Geest H.C."/>
            <person name="Bonants P.J.M."/>
            <person name="Smith D.S."/>
            <person name="Levesque C.A."/>
            <person name="van der Lee T.A.J."/>
        </authorList>
    </citation>
    <scope>NUCLEOTIDE SEQUENCE [LARGE SCALE GENOMIC DNA]</scope>
    <source>
        <strain evidence="1 2">CBS 675.73</strain>
    </source>
</reference>
<dbReference type="OrthoDB" id="417158at2759"/>
<dbReference type="InterPro" id="IPR032710">
    <property type="entry name" value="NTF2-like_dom_sf"/>
</dbReference>
<dbReference type="Gene3D" id="3.10.450.50">
    <property type="match status" value="1"/>
</dbReference>
<evidence type="ECO:0008006" key="3">
    <source>
        <dbReference type="Google" id="ProtNLM"/>
    </source>
</evidence>
<comment type="caution">
    <text evidence="1">The sequence shown here is derived from an EMBL/GenBank/DDBJ whole genome shotgun (WGS) entry which is preliminary data.</text>
</comment>
<dbReference type="SUPFAM" id="SSF54427">
    <property type="entry name" value="NTF2-like"/>
    <property type="match status" value="1"/>
</dbReference>
<organism evidence="1 2">
    <name type="scientific">Chytriomyces confervae</name>
    <dbReference type="NCBI Taxonomy" id="246404"/>
    <lineage>
        <taxon>Eukaryota</taxon>
        <taxon>Fungi</taxon>
        <taxon>Fungi incertae sedis</taxon>
        <taxon>Chytridiomycota</taxon>
        <taxon>Chytridiomycota incertae sedis</taxon>
        <taxon>Chytridiomycetes</taxon>
        <taxon>Chytridiales</taxon>
        <taxon>Chytriomycetaceae</taxon>
        <taxon>Chytriomyces</taxon>
    </lineage>
</organism>
<proteinExistence type="predicted"/>
<evidence type="ECO:0000313" key="2">
    <source>
        <dbReference type="Proteomes" id="UP000320333"/>
    </source>
</evidence>
<name>A0A507F6N6_9FUNG</name>
<dbReference type="EMBL" id="QEAP01000258">
    <property type="protein sequence ID" value="TPX71290.1"/>
    <property type="molecule type" value="Genomic_DNA"/>
</dbReference>
<accession>A0A507F6N6</accession>
<keyword evidence="2" id="KW-1185">Reference proteome</keyword>
<protein>
    <recommendedName>
        <fullName evidence="3">SnoaL-like domain-containing protein</fullName>
    </recommendedName>
</protein>
<dbReference type="AlphaFoldDB" id="A0A507F6N6"/>
<sequence>MATSPSDFLAKWHQVVASRDMDLLEQIVSETVEFHTPLYLKPKRGALIVKAILASAVSIFQDFVYFREWVMVSEDGNEADLALEFGANIPNKDESGTLPLKGLDLIKIRRGPDNLFRIVHFEVMIRPVKTLIRFGELQSAGVMAMAKKFGAKL</sequence>
<evidence type="ECO:0000313" key="1">
    <source>
        <dbReference type="EMBL" id="TPX71290.1"/>
    </source>
</evidence>
<gene>
    <name evidence="1" type="ORF">CcCBS67573_g06256</name>
</gene>